<keyword evidence="1" id="KW-0472">Membrane</keyword>
<organism evidence="2 3">
    <name type="scientific">Culex pipiens pipiens</name>
    <name type="common">Northern house mosquito</name>
    <dbReference type="NCBI Taxonomy" id="38569"/>
    <lineage>
        <taxon>Eukaryota</taxon>
        <taxon>Metazoa</taxon>
        <taxon>Ecdysozoa</taxon>
        <taxon>Arthropoda</taxon>
        <taxon>Hexapoda</taxon>
        <taxon>Insecta</taxon>
        <taxon>Pterygota</taxon>
        <taxon>Neoptera</taxon>
        <taxon>Endopterygota</taxon>
        <taxon>Diptera</taxon>
        <taxon>Nematocera</taxon>
        <taxon>Culicoidea</taxon>
        <taxon>Culicidae</taxon>
        <taxon>Culicinae</taxon>
        <taxon>Culicini</taxon>
        <taxon>Culex</taxon>
        <taxon>Culex</taxon>
    </lineage>
</organism>
<evidence type="ECO:0000313" key="3">
    <source>
        <dbReference type="Proteomes" id="UP001562425"/>
    </source>
</evidence>
<evidence type="ECO:0000256" key="1">
    <source>
        <dbReference type="SAM" id="Phobius"/>
    </source>
</evidence>
<keyword evidence="3" id="KW-1185">Reference proteome</keyword>
<name>A0ABD1DI88_CULPP</name>
<gene>
    <name evidence="2" type="ORF">pipiens_008353</name>
</gene>
<proteinExistence type="predicted"/>
<dbReference type="Proteomes" id="UP001562425">
    <property type="component" value="Unassembled WGS sequence"/>
</dbReference>
<protein>
    <submittedName>
        <fullName evidence="2">Uncharacterized protein</fullName>
    </submittedName>
</protein>
<accession>A0ABD1DI88</accession>
<dbReference type="AlphaFoldDB" id="A0ABD1DI88"/>
<feature type="non-terminal residue" evidence="2">
    <location>
        <position position="164"/>
    </location>
</feature>
<sequence length="164" mass="17505">MATSAVHRGRTSESAESTNPLGTRKTLIIMVTVVGCIAILWPKVFYPMMVGPNGGAGVGAGAGQFKPNIMKDHRGSGCCDVVLDQEKFANASINAANQHDLFRKRNIGPAVEDASRYTTGATTPTSARRRSTRRCENVAGAIPHVGSECKPNGRSRQPRIVEGR</sequence>
<comment type="caution">
    <text evidence="2">The sequence shown here is derived from an EMBL/GenBank/DDBJ whole genome shotgun (WGS) entry which is preliminary data.</text>
</comment>
<keyword evidence="1" id="KW-0812">Transmembrane</keyword>
<feature type="transmembrane region" description="Helical" evidence="1">
    <location>
        <begin position="27"/>
        <end position="46"/>
    </location>
</feature>
<reference evidence="2 3" key="1">
    <citation type="submission" date="2024-05" db="EMBL/GenBank/DDBJ databases">
        <title>Culex pipiens pipiens assembly and annotation.</title>
        <authorList>
            <person name="Alout H."/>
            <person name="Durand T."/>
        </authorList>
    </citation>
    <scope>NUCLEOTIDE SEQUENCE [LARGE SCALE GENOMIC DNA]</scope>
    <source>
        <strain evidence="2">HA-2024</strain>
        <tissue evidence="2">Whole body</tissue>
    </source>
</reference>
<keyword evidence="1" id="KW-1133">Transmembrane helix</keyword>
<dbReference type="EMBL" id="JBEHCU010005606">
    <property type="protein sequence ID" value="KAL1399257.1"/>
    <property type="molecule type" value="Genomic_DNA"/>
</dbReference>
<evidence type="ECO:0000313" key="2">
    <source>
        <dbReference type="EMBL" id="KAL1399257.1"/>
    </source>
</evidence>